<dbReference type="Proteomes" id="UP000030361">
    <property type="component" value="Chromosome"/>
</dbReference>
<organism evidence="1 2">
    <name type="scientific">Lentilactobacillus curieae</name>
    <dbReference type="NCBI Taxonomy" id="1138822"/>
    <lineage>
        <taxon>Bacteria</taxon>
        <taxon>Bacillati</taxon>
        <taxon>Bacillota</taxon>
        <taxon>Bacilli</taxon>
        <taxon>Lactobacillales</taxon>
        <taxon>Lactobacillaceae</taxon>
        <taxon>Lentilactobacillus</taxon>
    </lineage>
</organism>
<dbReference type="KEGG" id="lcu:PL11_010180"/>
<keyword evidence="2" id="KW-1185">Reference proteome</keyword>
<evidence type="ECO:0000313" key="1">
    <source>
        <dbReference type="EMBL" id="AQW22274.1"/>
    </source>
</evidence>
<dbReference type="RefSeq" id="WP_035166872.1">
    <property type="nucleotide sequence ID" value="NZ_CP018906.1"/>
</dbReference>
<dbReference type="eggNOG" id="ENOG50349WT">
    <property type="taxonomic scope" value="Bacteria"/>
</dbReference>
<proteinExistence type="predicted"/>
<protein>
    <submittedName>
        <fullName evidence="1">Uncharacterized protein</fullName>
    </submittedName>
</protein>
<accession>A0A1S6QKY1</accession>
<gene>
    <name evidence="1" type="ORF">PL11_010180</name>
</gene>
<sequence>MASNSDTIFHVLNYIKTHPDKVIPGEPKYKNVVSIFLDDKTKVGNPEIYFPDQKLAVNRMTEDFIAKNGDLLDFFHNQTNVRDQNYHTLWVTSGHLVNKHKYLVDLSFE</sequence>
<dbReference type="OrthoDB" id="2248079at2"/>
<dbReference type="EMBL" id="CP018906">
    <property type="protein sequence ID" value="AQW22274.1"/>
    <property type="molecule type" value="Genomic_DNA"/>
</dbReference>
<name>A0A1S6QKY1_9LACO</name>
<reference evidence="1 2" key="1">
    <citation type="journal article" date="2015" name="Genome Announc.">
        <title>Genome Sequence of Lactobacillus curieae CCTCC M 2011381T, a Novel Producer of Gamma-aminobutyric Acid.</title>
        <authorList>
            <person name="Wang Y."/>
            <person name="Wang Y."/>
            <person name="Lang C."/>
            <person name="Wei D."/>
            <person name="Xu P."/>
            <person name="Xie J."/>
        </authorList>
    </citation>
    <scope>NUCLEOTIDE SEQUENCE [LARGE SCALE GENOMIC DNA]</scope>
    <source>
        <strain evidence="1 2">CCTCC M 2011381</strain>
    </source>
</reference>
<evidence type="ECO:0000313" key="2">
    <source>
        <dbReference type="Proteomes" id="UP000030361"/>
    </source>
</evidence>
<dbReference type="AlphaFoldDB" id="A0A1S6QKY1"/>